<dbReference type="Pfam" id="PF01261">
    <property type="entry name" value="AP_endonuc_2"/>
    <property type="match status" value="1"/>
</dbReference>
<dbReference type="PANTHER" id="PTHR12110">
    <property type="entry name" value="HYDROXYPYRUVATE ISOMERASE"/>
    <property type="match status" value="1"/>
</dbReference>
<dbReference type="EMBL" id="FODF01000004">
    <property type="protein sequence ID" value="SEN46471.1"/>
    <property type="molecule type" value="Genomic_DNA"/>
</dbReference>
<dbReference type="PANTHER" id="PTHR12110:SF41">
    <property type="entry name" value="INOSOSE DEHYDRATASE"/>
    <property type="match status" value="1"/>
</dbReference>
<dbReference type="Gene3D" id="3.20.20.150">
    <property type="entry name" value="Divalent-metal-dependent TIM barrel enzymes"/>
    <property type="match status" value="1"/>
</dbReference>
<comment type="pathway">
    <text evidence="4">Polyol metabolism; myo-inositol degradation into acetyl-CoA; acetyl-CoA from myo-inositol: step 2/7.</text>
</comment>
<keyword evidence="1 4" id="KW-0464">Manganese</keyword>
<evidence type="ECO:0000313" key="7">
    <source>
        <dbReference type="Proteomes" id="UP000199512"/>
    </source>
</evidence>
<comment type="catalytic activity">
    <reaction evidence="4">
        <text>scyllo-inosose = 3D-3,5/4-trihydroxycyclohexane-1,2-dione + H2O</text>
        <dbReference type="Rhea" id="RHEA:14065"/>
        <dbReference type="ChEBI" id="CHEBI:15377"/>
        <dbReference type="ChEBI" id="CHEBI:17811"/>
        <dbReference type="ChEBI" id="CHEBI:28446"/>
        <dbReference type="EC" id="4.2.1.44"/>
    </reaction>
</comment>
<evidence type="ECO:0000313" key="6">
    <source>
        <dbReference type="EMBL" id="SEN46471.1"/>
    </source>
</evidence>
<evidence type="ECO:0000256" key="3">
    <source>
        <dbReference type="ARBA" id="ARBA00023285"/>
    </source>
</evidence>
<dbReference type="SUPFAM" id="SSF51658">
    <property type="entry name" value="Xylose isomerase-like"/>
    <property type="match status" value="1"/>
</dbReference>
<dbReference type="InterPro" id="IPR050312">
    <property type="entry name" value="IolE/XylAMocC-like"/>
</dbReference>
<dbReference type="Proteomes" id="UP000199512">
    <property type="component" value="Unassembled WGS sequence"/>
</dbReference>
<dbReference type="HAMAP" id="MF_01672">
    <property type="entry name" value="IolE"/>
    <property type="match status" value="1"/>
</dbReference>
<accession>A0A1H8GQS6</accession>
<comment type="function">
    <text evidence="4">Catalyzes the dehydration of inosose (2-keto-myo-inositol, 2KMI or 2,4,6/3,5-pentahydroxycyclohexanone) to 3D-(3,5/4)-trihydroxycyclohexane-1,2-dione (D-2,3-diketo-4-deoxy-epi-inositol).</text>
</comment>
<dbReference type="InterPro" id="IPR030823">
    <property type="entry name" value="IolE/MocC"/>
</dbReference>
<dbReference type="InterPro" id="IPR036237">
    <property type="entry name" value="Xyl_isomerase-like_sf"/>
</dbReference>
<keyword evidence="3 4" id="KW-0170">Cobalt</keyword>
<evidence type="ECO:0000256" key="1">
    <source>
        <dbReference type="ARBA" id="ARBA00023211"/>
    </source>
</evidence>
<comment type="cofactor">
    <cofactor evidence="4">
        <name>glutathione</name>
        <dbReference type="ChEBI" id="CHEBI:57925"/>
    </cofactor>
</comment>
<keyword evidence="2 4" id="KW-0456">Lyase</keyword>
<sequence>MSYEVKNIRYGIAPIGWRNDDIPEIGKENTYKQILSDAKIAGFEGTEIGGCYPTSAEELNKELSLRNMRIAAQWFSGFLIQDGLEKSIEDFTKHCEFLQSVGADVAVYSEQTASVQGKTDVCVYTQKPIYTEEEFKILAEGLNVLGEIANKHDLKLCYHHHMGTGVQTLEETRKLMNMTDPTKVYLLFDTGHIFVSDGEYMPMLKEFKDRIAHVHFKDVRPEKLKEAKAQEMSFLGSFLHGMFTVPGDGCIDYKEIYDFLLEINYSGWIVVEAEQDPKIANPLEYAIKGFNYMQALRKFI</sequence>
<gene>
    <name evidence="4" type="primary">iolE</name>
    <name evidence="6" type="ORF">SAMN05216454_10477</name>
</gene>
<dbReference type="AlphaFoldDB" id="A0A1H8GQS6"/>
<evidence type="ECO:0000256" key="2">
    <source>
        <dbReference type="ARBA" id="ARBA00023239"/>
    </source>
</evidence>
<reference evidence="6 7" key="1">
    <citation type="submission" date="2016-10" db="EMBL/GenBank/DDBJ databases">
        <authorList>
            <person name="de Groot N.N."/>
        </authorList>
    </citation>
    <scope>NUCLEOTIDE SEQUENCE [LARGE SCALE GENOMIC DNA]</scope>
    <source>
        <strain evidence="6 7">Calf135</strain>
    </source>
</reference>
<dbReference type="GO" id="GO:0030145">
    <property type="term" value="F:manganese ion binding"/>
    <property type="evidence" value="ECO:0007669"/>
    <property type="project" value="UniProtKB-UniRule"/>
</dbReference>
<comment type="similarity">
    <text evidence="4">Belongs to the IolE/MocC family.</text>
</comment>
<dbReference type="OrthoDB" id="9779184at2"/>
<evidence type="ECO:0000256" key="4">
    <source>
        <dbReference type="HAMAP-Rule" id="MF_01672"/>
    </source>
</evidence>
<organism evidence="6 7">
    <name type="scientific">Peptostreptococcus russellii</name>
    <dbReference type="NCBI Taxonomy" id="215200"/>
    <lineage>
        <taxon>Bacteria</taxon>
        <taxon>Bacillati</taxon>
        <taxon>Bacillota</taxon>
        <taxon>Clostridia</taxon>
        <taxon>Peptostreptococcales</taxon>
        <taxon>Peptostreptococcaceae</taxon>
        <taxon>Peptostreptococcus</taxon>
    </lineage>
</organism>
<dbReference type="GO" id="GO:0050114">
    <property type="term" value="F:myo-inosose-2 dehydratase activity"/>
    <property type="evidence" value="ECO:0007669"/>
    <property type="project" value="UniProtKB-UniRule"/>
</dbReference>
<dbReference type="InterPro" id="IPR013022">
    <property type="entry name" value="Xyl_isomerase-like_TIM-brl"/>
</dbReference>
<protein>
    <recommendedName>
        <fullName evidence="4">Inosose dehydratase</fullName>
        <ecNumber evidence="4">4.2.1.44</ecNumber>
    </recommendedName>
    <alternativeName>
        <fullName evidence="4">2-keto-myo-inositol dehydratase</fullName>
        <shortName evidence="4">2KMI dehydratase</shortName>
    </alternativeName>
</protein>
<dbReference type="InterPro" id="IPR023952">
    <property type="entry name" value="IolE"/>
</dbReference>
<comment type="cofactor">
    <cofactor evidence="4">
        <name>Co(2+)</name>
        <dbReference type="ChEBI" id="CHEBI:48828"/>
    </cofactor>
    <cofactor evidence="4">
        <name>Mn(2+)</name>
        <dbReference type="ChEBI" id="CHEBI:29035"/>
    </cofactor>
</comment>
<name>A0A1H8GQS6_9FIRM</name>
<dbReference type="STRING" id="215200.SAMN05216454_10477"/>
<evidence type="ECO:0000259" key="5">
    <source>
        <dbReference type="Pfam" id="PF01261"/>
    </source>
</evidence>
<dbReference type="EC" id="4.2.1.44" evidence="4"/>
<feature type="domain" description="Xylose isomerase-like TIM barrel" evidence="5">
    <location>
        <begin position="37"/>
        <end position="294"/>
    </location>
</feature>
<keyword evidence="7" id="KW-1185">Reference proteome</keyword>
<dbReference type="NCBIfam" id="TIGR04379">
    <property type="entry name" value="myo_inos_iolE"/>
    <property type="match status" value="1"/>
</dbReference>
<dbReference type="GO" id="GO:0019310">
    <property type="term" value="P:inositol catabolic process"/>
    <property type="evidence" value="ECO:0007669"/>
    <property type="project" value="UniProtKB-UniRule"/>
</dbReference>
<proteinExistence type="inferred from homology"/>
<dbReference type="RefSeq" id="WP_091974806.1">
    <property type="nucleotide sequence ID" value="NZ_CAUWDX010000002.1"/>
</dbReference>
<dbReference type="UniPathway" id="UPA00076">
    <property type="reaction ID" value="UER00144"/>
</dbReference>